<dbReference type="Gene3D" id="3.90.190.20">
    <property type="entry name" value="Mur ligase, C-terminal domain"/>
    <property type="match status" value="1"/>
</dbReference>
<evidence type="ECO:0000256" key="7">
    <source>
        <dbReference type="SAM" id="MobiDB-lite"/>
    </source>
</evidence>
<keyword evidence="3" id="KW-0479">Metal-binding</keyword>
<dbReference type="GO" id="GO:0005829">
    <property type="term" value="C:cytosol"/>
    <property type="evidence" value="ECO:0007669"/>
    <property type="project" value="TreeGrafter"/>
</dbReference>
<evidence type="ECO:0000256" key="1">
    <source>
        <dbReference type="ARBA" id="ARBA00008276"/>
    </source>
</evidence>
<dbReference type="OrthoDB" id="5212574at2759"/>
<dbReference type="GO" id="GO:0005524">
    <property type="term" value="F:ATP binding"/>
    <property type="evidence" value="ECO:0007669"/>
    <property type="project" value="UniProtKB-KW"/>
</dbReference>
<dbReference type="PANTHER" id="PTHR11136">
    <property type="entry name" value="FOLYLPOLYGLUTAMATE SYNTHASE-RELATED"/>
    <property type="match status" value="1"/>
</dbReference>
<dbReference type="EMBL" id="JANBOJ010000097">
    <property type="protein sequence ID" value="KAJ1722741.1"/>
    <property type="molecule type" value="Genomic_DNA"/>
</dbReference>
<proteinExistence type="inferred from homology"/>
<keyword evidence="2 8" id="KW-0436">Ligase</keyword>
<evidence type="ECO:0000256" key="4">
    <source>
        <dbReference type="ARBA" id="ARBA00022741"/>
    </source>
</evidence>
<dbReference type="Gene3D" id="3.40.1190.10">
    <property type="entry name" value="Mur-like, catalytic domain"/>
    <property type="match status" value="1"/>
</dbReference>
<name>A0A9W8CSK6_9FUNG</name>
<dbReference type="SUPFAM" id="SSF53244">
    <property type="entry name" value="MurD-like peptide ligases, peptide-binding domain"/>
    <property type="match status" value="1"/>
</dbReference>
<protein>
    <submittedName>
        <fullName evidence="8">Folylpolyglutamate synthase</fullName>
        <ecNumber evidence="8">6.3.2.12</ecNumber>
    </submittedName>
</protein>
<evidence type="ECO:0000313" key="9">
    <source>
        <dbReference type="Proteomes" id="UP001149813"/>
    </source>
</evidence>
<keyword evidence="4" id="KW-0547">Nucleotide-binding</keyword>
<organism evidence="8 9">
    <name type="scientific">Coemansia erecta</name>
    <dbReference type="NCBI Taxonomy" id="147472"/>
    <lineage>
        <taxon>Eukaryota</taxon>
        <taxon>Fungi</taxon>
        <taxon>Fungi incertae sedis</taxon>
        <taxon>Zoopagomycota</taxon>
        <taxon>Kickxellomycotina</taxon>
        <taxon>Kickxellomycetes</taxon>
        <taxon>Kickxellales</taxon>
        <taxon>Kickxellaceae</taxon>
        <taxon>Coemansia</taxon>
    </lineage>
</organism>
<keyword evidence="9" id="KW-1185">Reference proteome</keyword>
<feature type="compositionally biased region" description="Low complexity" evidence="7">
    <location>
        <begin position="308"/>
        <end position="322"/>
    </location>
</feature>
<evidence type="ECO:0000256" key="5">
    <source>
        <dbReference type="ARBA" id="ARBA00022840"/>
    </source>
</evidence>
<dbReference type="InterPro" id="IPR036615">
    <property type="entry name" value="Mur_ligase_C_dom_sf"/>
</dbReference>
<dbReference type="GO" id="GO:0008841">
    <property type="term" value="F:dihydrofolate synthase activity"/>
    <property type="evidence" value="ECO:0007669"/>
    <property type="project" value="UniProtKB-EC"/>
</dbReference>
<comment type="similarity">
    <text evidence="1">Belongs to the folylpolyglutamate synthase family.</text>
</comment>
<reference evidence="8" key="1">
    <citation type="submission" date="2022-07" db="EMBL/GenBank/DDBJ databases">
        <title>Phylogenomic reconstructions and comparative analyses of Kickxellomycotina fungi.</title>
        <authorList>
            <person name="Reynolds N.K."/>
            <person name="Stajich J.E."/>
            <person name="Barry K."/>
            <person name="Grigoriev I.V."/>
            <person name="Crous P."/>
            <person name="Smith M.E."/>
        </authorList>
    </citation>
    <scope>NUCLEOTIDE SEQUENCE</scope>
    <source>
        <strain evidence="8">NBRC 32514</strain>
    </source>
</reference>
<comment type="caution">
    <text evidence="8">The sequence shown here is derived from an EMBL/GenBank/DDBJ whole genome shotgun (WGS) entry which is preliminary data.</text>
</comment>
<evidence type="ECO:0000313" key="8">
    <source>
        <dbReference type="EMBL" id="KAJ1722741.1"/>
    </source>
</evidence>
<dbReference type="PANTHER" id="PTHR11136:SF0">
    <property type="entry name" value="DIHYDROFOLATE SYNTHETASE-RELATED"/>
    <property type="match status" value="1"/>
</dbReference>
<sequence>MTVSDSTGRIKLGLERIINFFEHVLPSDPRAKLRIVHVAGTNGKGSVCALISEALIAGGYRVGTFNSPHFLEVNDAVRIQGVPIPVSEYAELRSWISSLDAEAQAPSGPLTLFEQATVATVWWFAQNEVDLAVIEVGMGGLRDATNVFGTADGRSSLGVGRSLVQCICPVDADHLGMIGNTIEEIAHEKAGIMRPGSWVVIGSQDHVEAFHKIRQIAHRISPGRIVNVRRQPSYDLHVPKFAIKHADKEAELSAQMTDAQRFGLPSWASFNGTGRRCLRVKYPPTLEIYKVGHAYCSHSGDHRPPLQPQSQPQPQQKQQTPPHECAPGMNPPVELDLPLVLAGYYQAGNASIAFYALDVLRTHFGFTKLTDAVIQTGFQNVRWPGRLSWLRFGSDGMGMSTPHSHRSGSSSDTNSAGNGVSSTRSSTRSNSVSGRSSFDESDLLGNWILADGAHNEPAAVELRKYVDTTLRRVTQQRYIHATRGRDYQNTPNVRWIVGFSGGKDMKGILNNLALPGDLIWAVPFSQPDEMPWISCTEPDKIEAAAGEIDSSDKVLVTKFASLADALARLAEEKSDTYMTVLCGSLYLVADLYRELQIDPFNHPRS</sequence>
<dbReference type="GO" id="GO:0046872">
    <property type="term" value="F:metal ion binding"/>
    <property type="evidence" value="ECO:0007669"/>
    <property type="project" value="UniProtKB-KW"/>
</dbReference>
<feature type="region of interest" description="Disordered" evidence="7">
    <location>
        <begin position="298"/>
        <end position="331"/>
    </location>
</feature>
<dbReference type="GO" id="GO:0004326">
    <property type="term" value="F:tetrahydrofolylpolyglutamate synthase activity"/>
    <property type="evidence" value="ECO:0007669"/>
    <property type="project" value="InterPro"/>
</dbReference>
<dbReference type="SUPFAM" id="SSF53623">
    <property type="entry name" value="MurD-like peptide ligases, catalytic domain"/>
    <property type="match status" value="1"/>
</dbReference>
<dbReference type="NCBIfam" id="TIGR01499">
    <property type="entry name" value="folC"/>
    <property type="match status" value="1"/>
</dbReference>
<feature type="region of interest" description="Disordered" evidence="7">
    <location>
        <begin position="399"/>
        <end position="438"/>
    </location>
</feature>
<evidence type="ECO:0000256" key="3">
    <source>
        <dbReference type="ARBA" id="ARBA00022723"/>
    </source>
</evidence>
<dbReference type="GO" id="GO:0005739">
    <property type="term" value="C:mitochondrion"/>
    <property type="evidence" value="ECO:0007669"/>
    <property type="project" value="TreeGrafter"/>
</dbReference>
<dbReference type="Proteomes" id="UP001149813">
    <property type="component" value="Unassembled WGS sequence"/>
</dbReference>
<dbReference type="InterPro" id="IPR001645">
    <property type="entry name" value="Folylpolyglutamate_synth"/>
</dbReference>
<gene>
    <name evidence="8" type="primary">FOL3</name>
    <name evidence="8" type="ORF">LPJ53_002878</name>
</gene>
<accession>A0A9W8CSK6</accession>
<dbReference type="EC" id="6.3.2.12" evidence="8"/>
<dbReference type="AlphaFoldDB" id="A0A9W8CSK6"/>
<evidence type="ECO:0000256" key="6">
    <source>
        <dbReference type="ARBA" id="ARBA00022842"/>
    </source>
</evidence>
<feature type="compositionally biased region" description="Low complexity" evidence="7">
    <location>
        <begin position="407"/>
        <end position="436"/>
    </location>
</feature>
<keyword evidence="6" id="KW-0460">Magnesium</keyword>
<evidence type="ECO:0000256" key="2">
    <source>
        <dbReference type="ARBA" id="ARBA00022598"/>
    </source>
</evidence>
<keyword evidence="5" id="KW-0067">ATP-binding</keyword>
<dbReference type="InterPro" id="IPR036565">
    <property type="entry name" value="Mur-like_cat_sf"/>
</dbReference>